<proteinExistence type="predicted"/>
<protein>
    <submittedName>
        <fullName evidence="1">Uncharacterized protein</fullName>
    </submittedName>
</protein>
<evidence type="ECO:0000313" key="1">
    <source>
        <dbReference type="EMBL" id="WMV54065.1"/>
    </source>
</evidence>
<reference evidence="1" key="1">
    <citation type="submission" date="2023-08" db="EMBL/GenBank/DDBJ databases">
        <title>A de novo genome assembly of Solanum verrucosum Schlechtendal, a Mexican diploid species geographically isolated from the other diploid A-genome species in potato relatives.</title>
        <authorList>
            <person name="Hosaka K."/>
        </authorList>
    </citation>
    <scope>NUCLEOTIDE SEQUENCE</scope>
    <source>
        <tissue evidence="1">Young leaves</tissue>
    </source>
</reference>
<accession>A0AAF0ZYM1</accession>
<name>A0AAF0ZYM1_SOLVR</name>
<gene>
    <name evidence="1" type="ORF">MTR67_047450</name>
</gene>
<keyword evidence="2" id="KW-1185">Reference proteome</keyword>
<dbReference type="Proteomes" id="UP001234989">
    <property type="component" value="Chromosome 11"/>
</dbReference>
<sequence>MIKFVYQVYPMLKATTLGCALTIA</sequence>
<evidence type="ECO:0000313" key="2">
    <source>
        <dbReference type="Proteomes" id="UP001234989"/>
    </source>
</evidence>
<dbReference type="AlphaFoldDB" id="A0AAF0ZYM1"/>
<dbReference type="EMBL" id="CP133622">
    <property type="protein sequence ID" value="WMV54065.1"/>
    <property type="molecule type" value="Genomic_DNA"/>
</dbReference>
<organism evidence="1 2">
    <name type="scientific">Solanum verrucosum</name>
    <dbReference type="NCBI Taxonomy" id="315347"/>
    <lineage>
        <taxon>Eukaryota</taxon>
        <taxon>Viridiplantae</taxon>
        <taxon>Streptophyta</taxon>
        <taxon>Embryophyta</taxon>
        <taxon>Tracheophyta</taxon>
        <taxon>Spermatophyta</taxon>
        <taxon>Magnoliopsida</taxon>
        <taxon>eudicotyledons</taxon>
        <taxon>Gunneridae</taxon>
        <taxon>Pentapetalae</taxon>
        <taxon>asterids</taxon>
        <taxon>lamiids</taxon>
        <taxon>Solanales</taxon>
        <taxon>Solanaceae</taxon>
        <taxon>Solanoideae</taxon>
        <taxon>Solaneae</taxon>
        <taxon>Solanum</taxon>
    </lineage>
</organism>